<feature type="chain" id="PRO_5046330494" description="RecA family profile 1 domain-containing protein" evidence="2">
    <location>
        <begin position="22"/>
        <end position="456"/>
    </location>
</feature>
<keyword evidence="5" id="KW-1185">Reference proteome</keyword>
<dbReference type="PROSITE" id="PS50162">
    <property type="entry name" value="RECA_2"/>
    <property type="match status" value="1"/>
</dbReference>
<name>A0ABY8UJS4_TETOB</name>
<dbReference type="InterPro" id="IPR030548">
    <property type="entry name" value="RAD51B"/>
</dbReference>
<dbReference type="InterPro" id="IPR013632">
    <property type="entry name" value="Rad51_C"/>
</dbReference>
<gene>
    <name evidence="4" type="ORF">OEZ85_004844</name>
</gene>
<dbReference type="PANTHER" id="PTHR46456">
    <property type="entry name" value="DNA REPAIR PROTEIN RAD51 HOMOLOG 2"/>
    <property type="match status" value="1"/>
</dbReference>
<sequence length="456" mass="46829">MLVLLDSVAALLHTKLGCGDAAAADLKCPMQLVAQRDVKLVLLDSVAALLRTELGGGDASALAARGEQLGRQAIALKVLAEQHRIPVVVTNQVTARPTGPATHAFQQQQRGLPGGSAATSKDGQLSAALGTKWAHAVNVRLVLERIVEGGEERRFIKVAKSPMSANQAFEYRITPGGVVQVHGTVLPQSVQQSALEVQIANEYAACSGTQQVLGLTAASSAAAGSTAGCPAGPPIVIHDSSKPVLLLPDRNYQFLAGRFVLATTLTLQPGQSCCITGSSNSSRTILLPPKPAAAGGNSTAQQQLHFRLTGGFLVLRNLTVSGYAGGSHRGGGGVLIQRTAAGGAAVDEGGVTPAGTRATLVADNVTFSHISPRAVANIDDTAAAITLRDTSFASNNHSGVTCYEASGGGIGFSWDNFQCYVPSNEAGAAGLTTVSNVTFSGVTRFVGNTWGALHSR</sequence>
<dbReference type="Pfam" id="PF08423">
    <property type="entry name" value="Rad51"/>
    <property type="match status" value="1"/>
</dbReference>
<dbReference type="InterPro" id="IPR020588">
    <property type="entry name" value="RecA_ATP-bd"/>
</dbReference>
<dbReference type="Proteomes" id="UP001244341">
    <property type="component" value="Chromosome 12b"/>
</dbReference>
<dbReference type="PANTHER" id="PTHR46456:SF1">
    <property type="entry name" value="DNA REPAIR PROTEIN RAD51 HOMOLOG 2"/>
    <property type="match status" value="1"/>
</dbReference>
<organism evidence="4 5">
    <name type="scientific">Tetradesmus obliquus</name>
    <name type="common">Green alga</name>
    <name type="synonym">Acutodesmus obliquus</name>
    <dbReference type="NCBI Taxonomy" id="3088"/>
    <lineage>
        <taxon>Eukaryota</taxon>
        <taxon>Viridiplantae</taxon>
        <taxon>Chlorophyta</taxon>
        <taxon>core chlorophytes</taxon>
        <taxon>Chlorophyceae</taxon>
        <taxon>CS clade</taxon>
        <taxon>Sphaeropleales</taxon>
        <taxon>Scenedesmaceae</taxon>
        <taxon>Tetradesmus</taxon>
    </lineage>
</organism>
<keyword evidence="2" id="KW-0732">Signal</keyword>
<accession>A0ABY8UJS4</accession>
<proteinExistence type="predicted"/>
<evidence type="ECO:0000313" key="4">
    <source>
        <dbReference type="EMBL" id="WIA20431.1"/>
    </source>
</evidence>
<evidence type="ECO:0000259" key="3">
    <source>
        <dbReference type="PROSITE" id="PS50162"/>
    </source>
</evidence>
<dbReference type="InterPro" id="IPR027417">
    <property type="entry name" value="P-loop_NTPase"/>
</dbReference>
<evidence type="ECO:0000256" key="2">
    <source>
        <dbReference type="SAM" id="SignalP"/>
    </source>
</evidence>
<evidence type="ECO:0000313" key="5">
    <source>
        <dbReference type="Proteomes" id="UP001244341"/>
    </source>
</evidence>
<dbReference type="EMBL" id="CP126219">
    <property type="protein sequence ID" value="WIA20431.1"/>
    <property type="molecule type" value="Genomic_DNA"/>
</dbReference>
<dbReference type="InterPro" id="IPR011050">
    <property type="entry name" value="Pectin_lyase_fold/virulence"/>
</dbReference>
<dbReference type="SUPFAM" id="SSF51126">
    <property type="entry name" value="Pectin lyase-like"/>
    <property type="match status" value="1"/>
</dbReference>
<feature type="signal peptide" evidence="2">
    <location>
        <begin position="1"/>
        <end position="21"/>
    </location>
</feature>
<evidence type="ECO:0000256" key="1">
    <source>
        <dbReference type="SAM" id="MobiDB-lite"/>
    </source>
</evidence>
<protein>
    <recommendedName>
        <fullName evidence="3">RecA family profile 1 domain-containing protein</fullName>
    </recommendedName>
</protein>
<dbReference type="Gene3D" id="3.40.50.300">
    <property type="entry name" value="P-loop containing nucleotide triphosphate hydrolases"/>
    <property type="match status" value="1"/>
</dbReference>
<feature type="domain" description="RecA family profile 1" evidence="3">
    <location>
        <begin position="1"/>
        <end position="93"/>
    </location>
</feature>
<dbReference type="SUPFAM" id="SSF52540">
    <property type="entry name" value="P-loop containing nucleoside triphosphate hydrolases"/>
    <property type="match status" value="1"/>
</dbReference>
<reference evidence="4 5" key="1">
    <citation type="submission" date="2023-05" db="EMBL/GenBank/DDBJ databases">
        <title>A 100% complete, gapless, phased diploid assembly of the Scenedesmus obliquus UTEX 3031 genome.</title>
        <authorList>
            <person name="Biondi T.C."/>
            <person name="Hanschen E.R."/>
            <person name="Kwon T."/>
            <person name="Eng W."/>
            <person name="Kruse C.P.S."/>
            <person name="Koehler S.I."/>
            <person name="Kunde Y."/>
            <person name="Gleasner C.D."/>
            <person name="You Mak K.T."/>
            <person name="Polle J."/>
            <person name="Hovde B.T."/>
            <person name="Starkenburg S.R."/>
        </authorList>
    </citation>
    <scope>NUCLEOTIDE SEQUENCE [LARGE SCALE GENOMIC DNA]</scope>
    <source>
        <strain evidence="4 5">DOE0152z</strain>
    </source>
</reference>
<feature type="region of interest" description="Disordered" evidence="1">
    <location>
        <begin position="98"/>
        <end position="121"/>
    </location>
</feature>